<accession>A0A815GFS0</accession>
<gene>
    <name evidence="1" type="ORF">KQP761_LOCUS6589</name>
</gene>
<sequence length="84" mass="9262">MPAFYFNLTQEKYSVSFGAKLKSFMHTEERLHIVNGLLLYTVTNRDVHGGATAAAAAAAPLPPWRQRRGSGNFFSFTVAARRGS</sequence>
<proteinExistence type="predicted"/>
<dbReference type="Proteomes" id="UP000663834">
    <property type="component" value="Unassembled WGS sequence"/>
</dbReference>
<dbReference type="EMBL" id="CAJNOW010001997">
    <property type="protein sequence ID" value="CAF1337955.1"/>
    <property type="molecule type" value="Genomic_DNA"/>
</dbReference>
<evidence type="ECO:0000313" key="2">
    <source>
        <dbReference type="Proteomes" id="UP000663834"/>
    </source>
</evidence>
<organism evidence="1 2">
    <name type="scientific">Rotaria magnacalcarata</name>
    <dbReference type="NCBI Taxonomy" id="392030"/>
    <lineage>
        <taxon>Eukaryota</taxon>
        <taxon>Metazoa</taxon>
        <taxon>Spiralia</taxon>
        <taxon>Gnathifera</taxon>
        <taxon>Rotifera</taxon>
        <taxon>Eurotatoria</taxon>
        <taxon>Bdelloidea</taxon>
        <taxon>Philodinida</taxon>
        <taxon>Philodinidae</taxon>
        <taxon>Rotaria</taxon>
    </lineage>
</organism>
<reference evidence="1" key="1">
    <citation type="submission" date="2021-02" db="EMBL/GenBank/DDBJ databases">
        <authorList>
            <person name="Nowell W R."/>
        </authorList>
    </citation>
    <scope>NUCLEOTIDE SEQUENCE</scope>
</reference>
<comment type="caution">
    <text evidence="1">The sequence shown here is derived from an EMBL/GenBank/DDBJ whole genome shotgun (WGS) entry which is preliminary data.</text>
</comment>
<evidence type="ECO:0000313" key="1">
    <source>
        <dbReference type="EMBL" id="CAF1337955.1"/>
    </source>
</evidence>
<name>A0A815GFS0_9BILA</name>
<feature type="non-terminal residue" evidence="1">
    <location>
        <position position="84"/>
    </location>
</feature>
<protein>
    <submittedName>
        <fullName evidence="1">Uncharacterized protein</fullName>
    </submittedName>
</protein>
<dbReference type="AlphaFoldDB" id="A0A815GFS0"/>